<evidence type="ECO:0000313" key="4">
    <source>
        <dbReference type="Proteomes" id="UP000185680"/>
    </source>
</evidence>
<dbReference type="Proteomes" id="UP000185657">
    <property type="component" value="Unassembled WGS sequence"/>
</dbReference>
<dbReference type="EMBL" id="LVWD01000015">
    <property type="protein sequence ID" value="OAD41453.1"/>
    <property type="molecule type" value="Genomic_DNA"/>
</dbReference>
<name>A0A167HMF4_9BURK</name>
<proteinExistence type="predicted"/>
<reference evidence="2 3" key="1">
    <citation type="submission" date="2016-02" db="EMBL/GenBank/DDBJ databases">
        <title>Draft genome sequence of Hydrogenophaga sp. LPB0072.</title>
        <authorList>
            <person name="Shin S.-K."/>
            <person name="Yi H."/>
        </authorList>
    </citation>
    <scope>NUCLEOTIDE SEQUENCE [LARGE SCALE GENOMIC DNA]</scope>
    <source>
        <strain evidence="2 3">LPB0072</strain>
    </source>
</reference>
<protein>
    <submittedName>
        <fullName evidence="1">Uncharacterized protein</fullName>
    </submittedName>
</protein>
<evidence type="ECO:0000313" key="1">
    <source>
        <dbReference type="EMBL" id="AOW14887.1"/>
    </source>
</evidence>
<dbReference type="RefSeq" id="WP_066091099.1">
    <property type="nucleotide sequence ID" value="NZ_CP017476.1"/>
</dbReference>
<reference evidence="1 4" key="2">
    <citation type="submission" date="2016-10" db="EMBL/GenBank/DDBJ databases">
        <title>Hydorgenophaga sp. LPB0072 isolated from gastropod.</title>
        <authorList>
            <person name="Kim E."/>
            <person name="Yi H."/>
        </authorList>
    </citation>
    <scope>NUCLEOTIDE SEQUENCE [LARGE SCALE GENOMIC DNA]</scope>
    <source>
        <strain evidence="1 4">LPB0072</strain>
    </source>
</reference>
<evidence type="ECO:0000313" key="2">
    <source>
        <dbReference type="EMBL" id="OAD41453.1"/>
    </source>
</evidence>
<dbReference type="KEGG" id="hyl:LPB072_20755"/>
<dbReference type="OrthoDB" id="8909437at2"/>
<dbReference type="Proteomes" id="UP000185680">
    <property type="component" value="Chromosome"/>
</dbReference>
<dbReference type="EMBL" id="CP017476">
    <property type="protein sequence ID" value="AOW14887.1"/>
    <property type="molecule type" value="Genomic_DNA"/>
</dbReference>
<organism evidence="1 4">
    <name type="scientific">Hydrogenophaga crassostreae</name>
    <dbReference type="NCBI Taxonomy" id="1763535"/>
    <lineage>
        <taxon>Bacteria</taxon>
        <taxon>Pseudomonadati</taxon>
        <taxon>Pseudomonadota</taxon>
        <taxon>Betaproteobacteria</taxon>
        <taxon>Burkholderiales</taxon>
        <taxon>Comamonadaceae</taxon>
        <taxon>Hydrogenophaga</taxon>
    </lineage>
</organism>
<keyword evidence="3" id="KW-1185">Reference proteome</keyword>
<accession>A0A167HMF4</accession>
<evidence type="ECO:0000313" key="3">
    <source>
        <dbReference type="Proteomes" id="UP000185657"/>
    </source>
</evidence>
<gene>
    <name evidence="1" type="ORF">LPB072_20755</name>
    <name evidence="2" type="ORF">LPB72_12420</name>
</gene>
<sequence>MAGDVTGQGFHLEESADGVNIDAVWSGEVDPAGCGREIRGWRSVVEGRTTVEPLSEHPFVLKKTSGWR</sequence>
<dbReference type="AlphaFoldDB" id="A0A167HMF4"/>